<proteinExistence type="predicted"/>
<keyword evidence="2" id="KW-1185">Reference proteome</keyword>
<accession>A0A9Q3I7D9</accession>
<dbReference type="OrthoDB" id="6784012at2759"/>
<comment type="caution">
    <text evidence="1">The sequence shown here is derived from an EMBL/GenBank/DDBJ whole genome shotgun (WGS) entry which is preliminary data.</text>
</comment>
<evidence type="ECO:0000313" key="1">
    <source>
        <dbReference type="EMBL" id="MBW0530858.1"/>
    </source>
</evidence>
<sequence length="102" mass="12120">MKQALIEIIFQYREPFASENEPLGALKVHEGYTMLNVERPYIPLLRRPYFPASPRVREALKTGINEMMKLSVPRYLWHNEEVEVTTCHRESWCKKDWPGTQE</sequence>
<organism evidence="1 2">
    <name type="scientific">Austropuccinia psidii MF-1</name>
    <dbReference type="NCBI Taxonomy" id="1389203"/>
    <lineage>
        <taxon>Eukaryota</taxon>
        <taxon>Fungi</taxon>
        <taxon>Dikarya</taxon>
        <taxon>Basidiomycota</taxon>
        <taxon>Pucciniomycotina</taxon>
        <taxon>Pucciniomycetes</taxon>
        <taxon>Pucciniales</taxon>
        <taxon>Sphaerophragmiaceae</taxon>
        <taxon>Austropuccinia</taxon>
    </lineage>
</organism>
<name>A0A9Q3I7D9_9BASI</name>
<dbReference type="EMBL" id="AVOT02036369">
    <property type="protein sequence ID" value="MBW0530858.1"/>
    <property type="molecule type" value="Genomic_DNA"/>
</dbReference>
<dbReference type="AlphaFoldDB" id="A0A9Q3I7D9"/>
<gene>
    <name evidence="1" type="ORF">O181_070573</name>
</gene>
<protein>
    <submittedName>
        <fullName evidence="1">Uncharacterized protein</fullName>
    </submittedName>
</protein>
<dbReference type="Proteomes" id="UP000765509">
    <property type="component" value="Unassembled WGS sequence"/>
</dbReference>
<evidence type="ECO:0000313" key="2">
    <source>
        <dbReference type="Proteomes" id="UP000765509"/>
    </source>
</evidence>
<reference evidence="1" key="1">
    <citation type="submission" date="2021-03" db="EMBL/GenBank/DDBJ databases">
        <title>Draft genome sequence of rust myrtle Austropuccinia psidii MF-1, a brazilian biotype.</title>
        <authorList>
            <person name="Quecine M.C."/>
            <person name="Pachon D.M.R."/>
            <person name="Bonatelli M.L."/>
            <person name="Correr F.H."/>
            <person name="Franceschini L.M."/>
            <person name="Leite T.F."/>
            <person name="Margarido G.R.A."/>
            <person name="Almeida C.A."/>
            <person name="Ferrarezi J.A."/>
            <person name="Labate C.A."/>
        </authorList>
    </citation>
    <scope>NUCLEOTIDE SEQUENCE</scope>
    <source>
        <strain evidence="1">MF-1</strain>
    </source>
</reference>